<accession>A0A401LJU9</accession>
<dbReference type="Pfam" id="PF04055">
    <property type="entry name" value="Radical_SAM"/>
    <property type="match status" value="1"/>
</dbReference>
<feature type="binding site" evidence="5">
    <location>
        <position position="68"/>
    </location>
    <ligand>
        <name>[4Fe-4S] cluster</name>
        <dbReference type="ChEBI" id="CHEBI:49883"/>
        <note>4Fe-4S-S-AdoMet</note>
    </ligand>
</feature>
<dbReference type="SUPFAM" id="SSF102114">
    <property type="entry name" value="Radical SAM enzymes"/>
    <property type="match status" value="1"/>
</dbReference>
<dbReference type="GO" id="GO:0046872">
    <property type="term" value="F:metal ion binding"/>
    <property type="evidence" value="ECO:0007669"/>
    <property type="project" value="UniProtKB-KW"/>
</dbReference>
<evidence type="ECO:0000256" key="3">
    <source>
        <dbReference type="ARBA" id="ARBA00023004"/>
    </source>
</evidence>
<protein>
    <submittedName>
        <fullName evidence="7">Radical SAM protein</fullName>
    </submittedName>
</protein>
<comment type="cofactor">
    <cofactor evidence="5">
        <name>[4Fe-4S] cluster</name>
        <dbReference type="ChEBI" id="CHEBI:49883"/>
    </cofactor>
    <text evidence="5">Binds 1 [4Fe-4S] cluster. The cluster is coordinated with 3 cysteines and an exchangeable S-adenosyl-L-methionine.</text>
</comment>
<comment type="caution">
    <text evidence="7">The sequence shown here is derived from an EMBL/GenBank/DDBJ whole genome shotgun (WGS) entry which is preliminary data.</text>
</comment>
<dbReference type="InterPro" id="IPR013785">
    <property type="entry name" value="Aldolase_TIM"/>
</dbReference>
<evidence type="ECO:0000256" key="1">
    <source>
        <dbReference type="ARBA" id="ARBA00022691"/>
    </source>
</evidence>
<gene>
    <name evidence="7" type="ORF">MESMUL_07630</name>
</gene>
<dbReference type="GO" id="GO:0051536">
    <property type="term" value="F:iron-sulfur cluster binding"/>
    <property type="evidence" value="ECO:0007669"/>
    <property type="project" value="UniProtKB-KW"/>
</dbReference>
<evidence type="ECO:0000256" key="2">
    <source>
        <dbReference type="ARBA" id="ARBA00022723"/>
    </source>
</evidence>
<dbReference type="Proteomes" id="UP000266091">
    <property type="component" value="Unassembled WGS sequence"/>
</dbReference>
<dbReference type="AlphaFoldDB" id="A0A388SD56"/>
<reference evidence="7 8" key="1">
    <citation type="journal article" date="2018" name="Int. J. Syst. Evol. Microbiol.">
        <title>Mesosutterella multiformis gen. nov., sp. nov., a member of the family Sutterellaceae and Sutterella megalosphaeroides sp. nov., isolated from human faeces.</title>
        <authorList>
            <person name="Sakamoto M."/>
            <person name="Ikeyama N."/>
            <person name="Kunihiro T."/>
            <person name="Iino T."/>
            <person name="Yuki M."/>
            <person name="Ohkuma M."/>
        </authorList>
    </citation>
    <scope>NUCLEOTIDE SEQUENCE [LARGE SCALE GENOMIC DNA]</scope>
    <source>
        <strain evidence="7 8">4NBBH2</strain>
    </source>
</reference>
<accession>A0A388SD56</accession>
<dbReference type="SFLD" id="SFLDS00029">
    <property type="entry name" value="Radical_SAM"/>
    <property type="match status" value="1"/>
</dbReference>
<dbReference type="PIRSF" id="PIRSF004869">
    <property type="entry name" value="PflX_prd"/>
    <property type="match status" value="1"/>
</dbReference>
<keyword evidence="2 5" id="KW-0479">Metal-binding</keyword>
<evidence type="ECO:0000313" key="7">
    <source>
        <dbReference type="EMBL" id="GBO93409.1"/>
    </source>
</evidence>
<keyword evidence="8" id="KW-1185">Reference proteome</keyword>
<dbReference type="CDD" id="cd01335">
    <property type="entry name" value="Radical_SAM"/>
    <property type="match status" value="1"/>
</dbReference>
<evidence type="ECO:0000256" key="4">
    <source>
        <dbReference type="ARBA" id="ARBA00023014"/>
    </source>
</evidence>
<dbReference type="SFLD" id="SFLDG01099">
    <property type="entry name" value="Uncharacterised_Radical_SAM_Su"/>
    <property type="match status" value="1"/>
</dbReference>
<dbReference type="InterPro" id="IPR016431">
    <property type="entry name" value="Pyrv-formate_lyase-activ_prd"/>
</dbReference>
<dbReference type="EMBL" id="BGZJ01000001">
    <property type="protein sequence ID" value="GBO93409.1"/>
    <property type="molecule type" value="Genomic_DNA"/>
</dbReference>
<dbReference type="GO" id="GO:0003824">
    <property type="term" value="F:catalytic activity"/>
    <property type="evidence" value="ECO:0007669"/>
    <property type="project" value="InterPro"/>
</dbReference>
<organism evidence="7 8">
    <name type="scientific">Mesosutterella multiformis</name>
    <dbReference type="NCBI Taxonomy" id="2259133"/>
    <lineage>
        <taxon>Bacteria</taxon>
        <taxon>Pseudomonadati</taxon>
        <taxon>Pseudomonadota</taxon>
        <taxon>Betaproteobacteria</taxon>
        <taxon>Burkholderiales</taxon>
        <taxon>Sutterellaceae</taxon>
        <taxon>Mesosutterella</taxon>
    </lineage>
</organism>
<keyword evidence="1 5" id="KW-0949">S-adenosyl-L-methionine</keyword>
<feature type="domain" description="Radical SAM core" evidence="6">
    <location>
        <begin position="64"/>
        <end position="194"/>
    </location>
</feature>
<evidence type="ECO:0000259" key="6">
    <source>
        <dbReference type="Pfam" id="PF04055"/>
    </source>
</evidence>
<keyword evidence="4 5" id="KW-0411">Iron-sulfur</keyword>
<keyword evidence="3 5" id="KW-0408">Iron</keyword>
<dbReference type="InterPro" id="IPR040085">
    <property type="entry name" value="MJ0674-like"/>
</dbReference>
<dbReference type="PANTHER" id="PTHR43075:SF1">
    <property type="entry name" value="FORMATE LYASE ACTIVATING ENZYME, PUTATIVE (AFU_ORTHOLOGUE AFUA_2G15630)-RELATED"/>
    <property type="match status" value="1"/>
</dbReference>
<dbReference type="InterPro" id="IPR007197">
    <property type="entry name" value="rSAM"/>
</dbReference>
<dbReference type="RefSeq" id="WP_116269791.1">
    <property type="nucleotide sequence ID" value="NZ_BGZJ01000001.1"/>
</dbReference>
<evidence type="ECO:0000313" key="8">
    <source>
        <dbReference type="Proteomes" id="UP000266091"/>
    </source>
</evidence>
<feature type="binding site" evidence="5">
    <location>
        <position position="75"/>
    </location>
    <ligand>
        <name>[4Fe-4S] cluster</name>
        <dbReference type="ChEBI" id="CHEBI:49883"/>
        <note>4Fe-4S-S-AdoMet</note>
    </ligand>
</feature>
<proteinExistence type="predicted"/>
<dbReference type="Gene3D" id="3.20.20.70">
    <property type="entry name" value="Aldolase class I"/>
    <property type="match status" value="1"/>
</dbReference>
<feature type="binding site" evidence="5">
    <location>
        <position position="72"/>
    </location>
    <ligand>
        <name>[4Fe-4S] cluster</name>
        <dbReference type="ChEBI" id="CHEBI:49883"/>
        <note>4Fe-4S-S-AdoMet</note>
    </ligand>
</feature>
<evidence type="ECO:0000256" key="5">
    <source>
        <dbReference type="PIRSR" id="PIRSR004869-50"/>
    </source>
</evidence>
<dbReference type="PANTHER" id="PTHR43075">
    <property type="entry name" value="FORMATE LYASE ACTIVATING ENZYME, PUTATIVE (AFU_ORTHOLOGUE AFUA_2G15630)-RELATED"/>
    <property type="match status" value="1"/>
</dbReference>
<sequence length="310" mass="35208">MLEIHQETGCRLCPRKCGVLREGIVTAPKRALCRASGKAEVALVSLHRWEEPCISGSQGAGTVFFSHCNLRCCFCQNHEISAEGSGFAVTDERLAEIFLEQQSRGATCLELVTPTHYVENIIRAIDIARSRGFSLRVAYNTNGYDLPETIGRLRGYVDMYMPDLKYFDSRYGERYSGVPHYFETASVAIRAMFDAVGRYRVGEDGLMRSGLIVRHLVLPGLWRDSCRCLDWLWENFGNDVCVSLMNQYMPLYKASRHPEINRKLFTLEYQKVVRHAESLGYRNCFIQIGETAESKFIPVFDGTNVLRASD</sequence>
<name>A0A388SD56_9BURK</name>
<dbReference type="InterPro" id="IPR058240">
    <property type="entry name" value="rSAM_sf"/>
</dbReference>
<dbReference type="OrthoDB" id="9778883at2"/>